<dbReference type="InterPro" id="IPR036974">
    <property type="entry name" value="PUA_sf"/>
</dbReference>
<proteinExistence type="inferred from homology"/>
<dbReference type="CDD" id="cd02440">
    <property type="entry name" value="AdoMet_MTases"/>
    <property type="match status" value="1"/>
</dbReference>
<evidence type="ECO:0000313" key="11">
    <source>
        <dbReference type="Proteomes" id="UP000320735"/>
    </source>
</evidence>
<sequence>MYLAHYCEFMTDNPIEVETETTIAAEADSAPTALPVVVIKKRRALPFFSRHPWVFTGAIARVDGDPPAGAEVQVVTDSGEFIARGLFNPHSNIRVRLYSWRADCAVDDAFLSERLDAALALRRDVLDRNQAESACRLVASEADGLSGLTVDRYGQWLVLQLTSFALAERRDVIVRLLKEKLSPAGILLRTEKGIRDAEGLQLTDGLLEGEAPPSPMFIEEYGVRYGLDLLQGQKTGFYLDQRDNRAAFAKYTAGRSVLDLFCYTGGFGLSAMVNGGARGVLGVDASEAALKIAQANAELNGVADRMTFEKGDAFRVLDRLREEGQQFGAVVLDPPKMARHRSAVPSALKGYAQLNRAAMELLSPNGILVTCSCSGLVTRADFEAALAKAAIDAGRNLQILETRGPAADHPASVFCPENHYLDCYICRVE</sequence>
<evidence type="ECO:0000256" key="3">
    <source>
        <dbReference type="ARBA" id="ARBA00022552"/>
    </source>
</evidence>
<accession>A0A5C6BI31</accession>
<keyword evidence="5 10" id="KW-0808">Transferase</keyword>
<dbReference type="GO" id="GO:0032259">
    <property type="term" value="P:methylation"/>
    <property type="evidence" value="ECO:0007669"/>
    <property type="project" value="UniProtKB-KW"/>
</dbReference>
<dbReference type="Gene3D" id="3.30.750.80">
    <property type="entry name" value="RNA methyltransferase domain (HRMD) like"/>
    <property type="match status" value="1"/>
</dbReference>
<name>A0A5C6BI31_9PLAN</name>
<evidence type="ECO:0000256" key="6">
    <source>
        <dbReference type="ARBA" id="ARBA00022691"/>
    </source>
</evidence>
<dbReference type="GO" id="GO:0003723">
    <property type="term" value="F:RNA binding"/>
    <property type="evidence" value="ECO:0007669"/>
    <property type="project" value="UniProtKB-KW"/>
</dbReference>
<dbReference type="AlphaFoldDB" id="A0A5C6BI31"/>
<dbReference type="CDD" id="cd11572">
    <property type="entry name" value="RlmI_M_like"/>
    <property type="match status" value="1"/>
</dbReference>
<evidence type="ECO:0000256" key="2">
    <source>
        <dbReference type="ARBA" id="ARBA00022490"/>
    </source>
</evidence>
<dbReference type="Pfam" id="PF17785">
    <property type="entry name" value="PUA_3"/>
    <property type="match status" value="1"/>
</dbReference>
<dbReference type="InterPro" id="IPR019614">
    <property type="entry name" value="SAM-dep_methyl-trfase"/>
</dbReference>
<dbReference type="PROSITE" id="PS50890">
    <property type="entry name" value="PUA"/>
    <property type="match status" value="1"/>
</dbReference>
<dbReference type="CDD" id="cd21153">
    <property type="entry name" value="PUA_RlmI"/>
    <property type="match status" value="1"/>
</dbReference>
<organism evidence="10 11">
    <name type="scientific">Symmachiella macrocystis</name>
    <dbReference type="NCBI Taxonomy" id="2527985"/>
    <lineage>
        <taxon>Bacteria</taxon>
        <taxon>Pseudomonadati</taxon>
        <taxon>Planctomycetota</taxon>
        <taxon>Planctomycetia</taxon>
        <taxon>Planctomycetales</taxon>
        <taxon>Planctomycetaceae</taxon>
        <taxon>Symmachiella</taxon>
    </lineage>
</organism>
<keyword evidence="7" id="KW-0694">RNA-binding</keyword>
<feature type="domain" description="PUA" evidence="9">
    <location>
        <begin position="35"/>
        <end position="120"/>
    </location>
</feature>
<dbReference type="Gene3D" id="3.40.50.150">
    <property type="entry name" value="Vaccinia Virus protein VP39"/>
    <property type="match status" value="1"/>
</dbReference>
<dbReference type="GO" id="GO:0005737">
    <property type="term" value="C:cytoplasm"/>
    <property type="evidence" value="ECO:0007669"/>
    <property type="project" value="UniProtKB-SubCell"/>
</dbReference>
<dbReference type="PANTHER" id="PTHR42873">
    <property type="entry name" value="RIBOSOMAL RNA LARGE SUBUNIT METHYLTRANSFERASE"/>
    <property type="match status" value="1"/>
</dbReference>
<keyword evidence="6" id="KW-0949">S-adenosyl-L-methionine</keyword>
<dbReference type="SMART" id="SM00359">
    <property type="entry name" value="PUA"/>
    <property type="match status" value="1"/>
</dbReference>
<evidence type="ECO:0000256" key="8">
    <source>
        <dbReference type="ARBA" id="ARBA00038091"/>
    </source>
</evidence>
<dbReference type="GO" id="GO:0008168">
    <property type="term" value="F:methyltransferase activity"/>
    <property type="evidence" value="ECO:0007669"/>
    <property type="project" value="UniProtKB-KW"/>
</dbReference>
<evidence type="ECO:0000256" key="7">
    <source>
        <dbReference type="ARBA" id="ARBA00022884"/>
    </source>
</evidence>
<keyword evidence="11" id="KW-1185">Reference proteome</keyword>
<dbReference type="EMBL" id="SJPP01000001">
    <property type="protein sequence ID" value="TWU11357.1"/>
    <property type="molecule type" value="Genomic_DNA"/>
</dbReference>
<dbReference type="GO" id="GO:0006364">
    <property type="term" value="P:rRNA processing"/>
    <property type="evidence" value="ECO:0007669"/>
    <property type="project" value="UniProtKB-KW"/>
</dbReference>
<keyword evidence="2" id="KW-0963">Cytoplasm</keyword>
<keyword evidence="4 10" id="KW-0489">Methyltransferase</keyword>
<gene>
    <name evidence="10" type="primary">rlmI</name>
    <name evidence="10" type="ORF">CA54_01640</name>
</gene>
<keyword evidence="3" id="KW-0698">rRNA processing</keyword>
<dbReference type="Pfam" id="PF10672">
    <property type="entry name" value="Methyltrans_SAM"/>
    <property type="match status" value="1"/>
</dbReference>
<dbReference type="Proteomes" id="UP000320735">
    <property type="component" value="Unassembled WGS sequence"/>
</dbReference>
<comment type="similarity">
    <text evidence="8">Belongs to the methyltransferase superfamily. RlmI family.</text>
</comment>
<dbReference type="Gene3D" id="2.30.130.10">
    <property type="entry name" value="PUA domain"/>
    <property type="match status" value="1"/>
</dbReference>
<dbReference type="InterPro" id="IPR015947">
    <property type="entry name" value="PUA-like_sf"/>
</dbReference>
<evidence type="ECO:0000256" key="5">
    <source>
        <dbReference type="ARBA" id="ARBA00022679"/>
    </source>
</evidence>
<dbReference type="InterPro" id="IPR002478">
    <property type="entry name" value="PUA"/>
</dbReference>
<evidence type="ECO:0000313" key="10">
    <source>
        <dbReference type="EMBL" id="TWU11357.1"/>
    </source>
</evidence>
<dbReference type="InterPro" id="IPR029063">
    <property type="entry name" value="SAM-dependent_MTases_sf"/>
</dbReference>
<dbReference type="SUPFAM" id="SSF88697">
    <property type="entry name" value="PUA domain-like"/>
    <property type="match status" value="1"/>
</dbReference>
<comment type="caution">
    <text evidence="10">The sequence shown here is derived from an EMBL/GenBank/DDBJ whole genome shotgun (WGS) entry which is preliminary data.</text>
</comment>
<dbReference type="EC" id="2.1.1.191" evidence="10"/>
<comment type="subcellular location">
    <subcellularLocation>
        <location evidence="1">Cytoplasm</location>
    </subcellularLocation>
</comment>
<protein>
    <submittedName>
        <fullName evidence="10">Ribosomal RNA large subunit methyltransferase I</fullName>
        <ecNumber evidence="10">2.1.1.191</ecNumber>
    </submittedName>
</protein>
<dbReference type="PANTHER" id="PTHR42873:SF1">
    <property type="entry name" value="S-ADENOSYLMETHIONINE-DEPENDENT METHYLTRANSFERASE DOMAIN-CONTAINING PROTEIN"/>
    <property type="match status" value="1"/>
</dbReference>
<evidence type="ECO:0000256" key="4">
    <source>
        <dbReference type="ARBA" id="ARBA00022603"/>
    </source>
</evidence>
<reference evidence="10 11" key="1">
    <citation type="submission" date="2019-02" db="EMBL/GenBank/DDBJ databases">
        <title>Deep-cultivation of Planctomycetes and their phenomic and genomic characterization uncovers novel biology.</title>
        <authorList>
            <person name="Wiegand S."/>
            <person name="Jogler M."/>
            <person name="Boedeker C."/>
            <person name="Pinto D."/>
            <person name="Vollmers J."/>
            <person name="Rivas-Marin E."/>
            <person name="Kohn T."/>
            <person name="Peeters S.H."/>
            <person name="Heuer A."/>
            <person name="Rast P."/>
            <person name="Oberbeckmann S."/>
            <person name="Bunk B."/>
            <person name="Jeske O."/>
            <person name="Meyerdierks A."/>
            <person name="Storesund J.E."/>
            <person name="Kallscheuer N."/>
            <person name="Luecker S."/>
            <person name="Lage O.M."/>
            <person name="Pohl T."/>
            <person name="Merkel B.J."/>
            <person name="Hornburger P."/>
            <person name="Mueller R.-W."/>
            <person name="Bruemmer F."/>
            <person name="Labrenz M."/>
            <person name="Spormann A.M."/>
            <person name="Op Den Camp H."/>
            <person name="Overmann J."/>
            <person name="Amann R."/>
            <person name="Jetten M.S.M."/>
            <person name="Mascher T."/>
            <person name="Medema M.H."/>
            <person name="Devos D.P."/>
            <person name="Kaster A.-K."/>
            <person name="Ovreas L."/>
            <person name="Rohde M."/>
            <person name="Galperin M.Y."/>
            <person name="Jogler C."/>
        </authorList>
    </citation>
    <scope>NUCLEOTIDE SEQUENCE [LARGE SCALE GENOMIC DNA]</scope>
    <source>
        <strain evidence="10 11">CA54</strain>
    </source>
</reference>
<dbReference type="SUPFAM" id="SSF53335">
    <property type="entry name" value="S-adenosyl-L-methionine-dependent methyltransferases"/>
    <property type="match status" value="1"/>
</dbReference>
<dbReference type="InterPro" id="IPR041532">
    <property type="entry name" value="RlmI-like_PUA"/>
</dbReference>
<evidence type="ECO:0000259" key="9">
    <source>
        <dbReference type="SMART" id="SM00359"/>
    </source>
</evidence>
<evidence type="ECO:0000256" key="1">
    <source>
        <dbReference type="ARBA" id="ARBA00004496"/>
    </source>
</evidence>